<keyword evidence="1" id="KW-0812">Transmembrane</keyword>
<dbReference type="RefSeq" id="WP_107244874.1">
    <property type="nucleotide sequence ID" value="NZ_PYMJ01000032.1"/>
</dbReference>
<evidence type="ECO:0000256" key="1">
    <source>
        <dbReference type="SAM" id="Phobius"/>
    </source>
</evidence>
<sequence length="73" mass="8522">MKVLKRFWLSALFLALSMTCLLSFNLIGSYVDKDGLLIEPFGFIPLFWLFIFLALVSFLVSLFRNRKNRTNSQ</sequence>
<name>A0A2T3J9A0_9GAMM</name>
<organism evidence="3 4">
    <name type="scientific">Photobacterium frigidiphilum</name>
    <dbReference type="NCBI Taxonomy" id="264736"/>
    <lineage>
        <taxon>Bacteria</taxon>
        <taxon>Pseudomonadati</taxon>
        <taxon>Pseudomonadota</taxon>
        <taxon>Gammaproteobacteria</taxon>
        <taxon>Vibrionales</taxon>
        <taxon>Vibrionaceae</taxon>
        <taxon>Photobacterium</taxon>
    </lineage>
</organism>
<keyword evidence="4" id="KW-1185">Reference proteome</keyword>
<accession>A0A2T3J9A0</accession>
<dbReference type="AlphaFoldDB" id="A0A2T3J9A0"/>
<gene>
    <name evidence="3" type="ORF">C9J12_23165</name>
</gene>
<feature type="transmembrane region" description="Helical" evidence="1">
    <location>
        <begin position="43"/>
        <end position="63"/>
    </location>
</feature>
<evidence type="ECO:0000259" key="2">
    <source>
        <dbReference type="Pfam" id="PF13127"/>
    </source>
</evidence>
<comment type="caution">
    <text evidence="3">The sequence shown here is derived from an EMBL/GenBank/DDBJ whole genome shotgun (WGS) entry which is preliminary data.</text>
</comment>
<feature type="transmembrane region" description="Helical" evidence="1">
    <location>
        <begin position="7"/>
        <end position="31"/>
    </location>
</feature>
<dbReference type="Pfam" id="PF13127">
    <property type="entry name" value="DUF3955"/>
    <property type="match status" value="1"/>
</dbReference>
<dbReference type="OrthoDB" id="9134165at2"/>
<dbReference type="Proteomes" id="UP000240987">
    <property type="component" value="Unassembled WGS sequence"/>
</dbReference>
<proteinExistence type="predicted"/>
<protein>
    <recommendedName>
        <fullName evidence="2">DUF3955 domain-containing protein</fullName>
    </recommendedName>
</protein>
<reference evidence="3 4" key="1">
    <citation type="submission" date="2018-01" db="EMBL/GenBank/DDBJ databases">
        <title>Whole genome sequencing of Histamine producing bacteria.</title>
        <authorList>
            <person name="Butler K."/>
        </authorList>
    </citation>
    <scope>NUCLEOTIDE SEQUENCE [LARGE SCALE GENOMIC DNA]</scope>
    <source>
        <strain evidence="3 4">JCM 12947</strain>
    </source>
</reference>
<dbReference type="InterPro" id="IPR025016">
    <property type="entry name" value="DUF3955"/>
</dbReference>
<feature type="domain" description="DUF3955" evidence="2">
    <location>
        <begin position="8"/>
        <end position="61"/>
    </location>
</feature>
<evidence type="ECO:0000313" key="3">
    <source>
        <dbReference type="EMBL" id="PSU45340.1"/>
    </source>
</evidence>
<keyword evidence="1" id="KW-1133">Transmembrane helix</keyword>
<dbReference type="EMBL" id="PYMJ01000032">
    <property type="protein sequence ID" value="PSU45340.1"/>
    <property type="molecule type" value="Genomic_DNA"/>
</dbReference>
<keyword evidence="1" id="KW-0472">Membrane</keyword>
<evidence type="ECO:0000313" key="4">
    <source>
        <dbReference type="Proteomes" id="UP000240987"/>
    </source>
</evidence>